<evidence type="ECO:0000256" key="8">
    <source>
        <dbReference type="ARBA" id="ARBA00022840"/>
    </source>
</evidence>
<keyword evidence="2" id="KW-1003">Cell membrane</keyword>
<dbReference type="AlphaFoldDB" id="A0A554A2E5"/>
<keyword evidence="4" id="KW-0808">Transferase</keyword>
<dbReference type="Pfam" id="PF00672">
    <property type="entry name" value="HAMP"/>
    <property type="match status" value="1"/>
</dbReference>
<evidence type="ECO:0000256" key="3">
    <source>
        <dbReference type="ARBA" id="ARBA00022553"/>
    </source>
</evidence>
<dbReference type="CDD" id="cd06225">
    <property type="entry name" value="HAMP"/>
    <property type="match status" value="1"/>
</dbReference>
<dbReference type="Pfam" id="PF06580">
    <property type="entry name" value="His_kinase"/>
    <property type="match status" value="1"/>
</dbReference>
<evidence type="ECO:0000256" key="9">
    <source>
        <dbReference type="ARBA" id="ARBA00022989"/>
    </source>
</evidence>
<feature type="domain" description="HAMP" evidence="13">
    <location>
        <begin position="311"/>
        <end position="363"/>
    </location>
</feature>
<dbReference type="PANTHER" id="PTHR34220:SF11">
    <property type="entry name" value="SENSOR PROTEIN KINASE HPTS"/>
    <property type="match status" value="1"/>
</dbReference>
<dbReference type="InterPro" id="IPR003660">
    <property type="entry name" value="HAMP_dom"/>
</dbReference>
<protein>
    <submittedName>
        <fullName evidence="14">HAMP domain-containing protein</fullName>
    </submittedName>
</protein>
<dbReference type="EMBL" id="VLXZ01000002">
    <property type="protein sequence ID" value="TSB47858.1"/>
    <property type="molecule type" value="Genomic_DNA"/>
</dbReference>
<dbReference type="SUPFAM" id="SSF158472">
    <property type="entry name" value="HAMP domain-like"/>
    <property type="match status" value="1"/>
</dbReference>
<evidence type="ECO:0000256" key="10">
    <source>
        <dbReference type="ARBA" id="ARBA00023012"/>
    </source>
</evidence>
<keyword evidence="7" id="KW-0418">Kinase</keyword>
<feature type="transmembrane region" description="Helical" evidence="12">
    <location>
        <begin position="20"/>
        <end position="39"/>
    </location>
</feature>
<keyword evidence="5 12" id="KW-0812">Transmembrane</keyword>
<gene>
    <name evidence="14" type="ORF">FN960_04940</name>
</gene>
<dbReference type="Gene3D" id="6.10.340.10">
    <property type="match status" value="1"/>
</dbReference>
<evidence type="ECO:0000256" key="6">
    <source>
        <dbReference type="ARBA" id="ARBA00022741"/>
    </source>
</evidence>
<dbReference type="InterPro" id="IPR036890">
    <property type="entry name" value="HATPase_C_sf"/>
</dbReference>
<feature type="transmembrane region" description="Helical" evidence="12">
    <location>
        <begin position="289"/>
        <end position="308"/>
    </location>
</feature>
<evidence type="ECO:0000256" key="12">
    <source>
        <dbReference type="SAM" id="Phobius"/>
    </source>
</evidence>
<name>A0A554A2E5_9BACI</name>
<evidence type="ECO:0000256" key="5">
    <source>
        <dbReference type="ARBA" id="ARBA00022692"/>
    </source>
</evidence>
<dbReference type="InterPro" id="IPR010559">
    <property type="entry name" value="Sig_transdc_His_kin_internal"/>
</dbReference>
<dbReference type="PANTHER" id="PTHR34220">
    <property type="entry name" value="SENSOR HISTIDINE KINASE YPDA"/>
    <property type="match status" value="1"/>
</dbReference>
<dbReference type="RefSeq" id="WP_143847478.1">
    <property type="nucleotide sequence ID" value="NZ_VLXZ01000002.1"/>
</dbReference>
<dbReference type="SUPFAM" id="SSF55874">
    <property type="entry name" value="ATPase domain of HSP90 chaperone/DNA topoisomerase II/histidine kinase"/>
    <property type="match status" value="1"/>
</dbReference>
<sequence length="584" mass="68846">MDNEPVHSLRKNLFVRLLVMYHIVILPIVLLGLYLYIWSYNNASEEISKHTSIQLHSYLEHLDREIEWIEGQKYDLLHEDALRQIALIWNKMDGVEKNTHINYITNRLVSITNTSPYIEDIYIHIPSISKTISALNGVDDFNDENYRINQLNIQHTSRYIINQNDASLYLNSVIMNKDIDGQELYSLQIVLDKEELVHSLDLINMYEENETVLFSGDRQVLWASSEASEEMLHEYVSSVNDRSDLDSKVIEMAGVEYRFDGVYSEGRDLILVSYLPDEMVKKPLNIFRNWVWVFGLFTVIAIIIYSYFTYKHVHQPLLHLVDGFKHIEKGNLDQTIEHNKTDEFGFIYNRYNEMIVKLKTLIDRDYKQKLMFQKAELKQLQSQINPHFLYNSFFIINSLAKTEDTERIEAFTKMLGEYYKFITRNEDNLVPLVEEMKHARMYTDIQNMRFSRRIQVQFDELPESIEQMLVPKLIVQPIIENAYKYILEKMTQKGFLRITFQHQQNEVLIVVEDNGNVLSDEKIRSLDLRVKNTDKQQELSGLMNIHRRIELLYENGSGLFLSKSELNGLKVTIRLLGKEENKVV</sequence>
<keyword evidence="15" id="KW-1185">Reference proteome</keyword>
<keyword evidence="11 12" id="KW-0472">Membrane</keyword>
<reference evidence="14 15" key="1">
    <citation type="submission" date="2019-07" db="EMBL/GenBank/DDBJ databases">
        <authorList>
            <person name="Park Y.J."/>
            <person name="Jeong S.E."/>
            <person name="Jung H.S."/>
        </authorList>
    </citation>
    <scope>NUCLEOTIDE SEQUENCE [LARGE SCALE GENOMIC DNA]</scope>
    <source>
        <strain evidence="15">P16(2019)</strain>
    </source>
</reference>
<keyword evidence="10" id="KW-0902">Two-component regulatory system</keyword>
<dbReference type="GO" id="GO:0000155">
    <property type="term" value="F:phosphorelay sensor kinase activity"/>
    <property type="evidence" value="ECO:0007669"/>
    <property type="project" value="InterPro"/>
</dbReference>
<proteinExistence type="predicted"/>
<dbReference type="OrthoDB" id="2521939at2"/>
<dbReference type="InterPro" id="IPR050640">
    <property type="entry name" value="Bact_2-comp_sensor_kinase"/>
</dbReference>
<evidence type="ECO:0000313" key="15">
    <source>
        <dbReference type="Proteomes" id="UP000318521"/>
    </source>
</evidence>
<dbReference type="Proteomes" id="UP000318521">
    <property type="component" value="Unassembled WGS sequence"/>
</dbReference>
<keyword evidence="9 12" id="KW-1133">Transmembrane helix</keyword>
<evidence type="ECO:0000256" key="4">
    <source>
        <dbReference type="ARBA" id="ARBA00022679"/>
    </source>
</evidence>
<evidence type="ECO:0000256" key="7">
    <source>
        <dbReference type="ARBA" id="ARBA00022777"/>
    </source>
</evidence>
<keyword evidence="8" id="KW-0067">ATP-binding</keyword>
<keyword evidence="6" id="KW-0547">Nucleotide-binding</keyword>
<evidence type="ECO:0000313" key="14">
    <source>
        <dbReference type="EMBL" id="TSB47858.1"/>
    </source>
</evidence>
<evidence type="ECO:0000256" key="1">
    <source>
        <dbReference type="ARBA" id="ARBA00004651"/>
    </source>
</evidence>
<accession>A0A554A2E5</accession>
<dbReference type="GO" id="GO:0005886">
    <property type="term" value="C:plasma membrane"/>
    <property type="evidence" value="ECO:0007669"/>
    <property type="project" value="UniProtKB-SubCell"/>
</dbReference>
<dbReference type="GO" id="GO:0005524">
    <property type="term" value="F:ATP binding"/>
    <property type="evidence" value="ECO:0007669"/>
    <property type="project" value="UniProtKB-KW"/>
</dbReference>
<evidence type="ECO:0000256" key="2">
    <source>
        <dbReference type="ARBA" id="ARBA00022475"/>
    </source>
</evidence>
<dbReference type="PROSITE" id="PS50885">
    <property type="entry name" value="HAMP"/>
    <property type="match status" value="1"/>
</dbReference>
<comment type="caution">
    <text evidence="14">The sequence shown here is derived from an EMBL/GenBank/DDBJ whole genome shotgun (WGS) entry which is preliminary data.</text>
</comment>
<dbReference type="SMART" id="SM00304">
    <property type="entry name" value="HAMP"/>
    <property type="match status" value="1"/>
</dbReference>
<evidence type="ECO:0000259" key="13">
    <source>
        <dbReference type="PROSITE" id="PS50885"/>
    </source>
</evidence>
<organism evidence="14 15">
    <name type="scientific">Alkalicoccobacillus porphyridii</name>
    <dbReference type="NCBI Taxonomy" id="2597270"/>
    <lineage>
        <taxon>Bacteria</taxon>
        <taxon>Bacillati</taxon>
        <taxon>Bacillota</taxon>
        <taxon>Bacilli</taxon>
        <taxon>Bacillales</taxon>
        <taxon>Bacillaceae</taxon>
        <taxon>Alkalicoccobacillus</taxon>
    </lineage>
</organism>
<dbReference type="Gene3D" id="3.30.565.10">
    <property type="entry name" value="Histidine kinase-like ATPase, C-terminal domain"/>
    <property type="match status" value="1"/>
</dbReference>
<evidence type="ECO:0000256" key="11">
    <source>
        <dbReference type="ARBA" id="ARBA00023136"/>
    </source>
</evidence>
<comment type="subcellular location">
    <subcellularLocation>
        <location evidence="1">Cell membrane</location>
        <topology evidence="1">Multi-pass membrane protein</topology>
    </subcellularLocation>
</comment>
<keyword evidence="3" id="KW-0597">Phosphoprotein</keyword>